<name>A0A5C7AH17_9FLAO</name>
<dbReference type="InterPro" id="IPR001173">
    <property type="entry name" value="Glyco_trans_2-like"/>
</dbReference>
<dbReference type="AlphaFoldDB" id="A0A5C7AH17"/>
<dbReference type="Gene3D" id="3.90.550.10">
    <property type="entry name" value="Spore Coat Polysaccharide Biosynthesis Protein SpsA, Chain A"/>
    <property type="match status" value="1"/>
</dbReference>
<proteinExistence type="predicted"/>
<dbReference type="SUPFAM" id="SSF53448">
    <property type="entry name" value="Nucleotide-diphospho-sugar transferases"/>
    <property type="match status" value="1"/>
</dbReference>
<dbReference type="OrthoDB" id="1493960at2"/>
<dbReference type="RefSeq" id="WP_146894107.1">
    <property type="nucleotide sequence ID" value="NZ_VORX01000009.1"/>
</dbReference>
<protein>
    <submittedName>
        <fullName evidence="2">Glycosyltransferase family 2 protein</fullName>
    </submittedName>
</protein>
<dbReference type="CDD" id="cd00761">
    <property type="entry name" value="Glyco_tranf_GTA_type"/>
    <property type="match status" value="1"/>
</dbReference>
<keyword evidence="3" id="KW-1185">Reference proteome</keyword>
<accession>A0A5C7AH17</accession>
<dbReference type="InterPro" id="IPR050834">
    <property type="entry name" value="Glycosyltransf_2"/>
</dbReference>
<dbReference type="Pfam" id="PF00535">
    <property type="entry name" value="Glycos_transf_2"/>
    <property type="match status" value="1"/>
</dbReference>
<dbReference type="Proteomes" id="UP000321734">
    <property type="component" value="Unassembled WGS sequence"/>
</dbReference>
<dbReference type="EMBL" id="VORX01000009">
    <property type="protein sequence ID" value="TXE05855.1"/>
    <property type="molecule type" value="Genomic_DNA"/>
</dbReference>
<feature type="domain" description="Glycosyltransferase 2-like" evidence="1">
    <location>
        <begin position="5"/>
        <end position="138"/>
    </location>
</feature>
<organism evidence="2 3">
    <name type="scientific">Gelidibacter salicanalis</name>
    <dbReference type="NCBI Taxonomy" id="291193"/>
    <lineage>
        <taxon>Bacteria</taxon>
        <taxon>Pseudomonadati</taxon>
        <taxon>Bacteroidota</taxon>
        <taxon>Flavobacteriia</taxon>
        <taxon>Flavobacteriales</taxon>
        <taxon>Flavobacteriaceae</taxon>
        <taxon>Gelidibacter</taxon>
    </lineage>
</organism>
<evidence type="ECO:0000313" key="2">
    <source>
        <dbReference type="EMBL" id="TXE05855.1"/>
    </source>
</evidence>
<comment type="caution">
    <text evidence="2">The sequence shown here is derived from an EMBL/GenBank/DDBJ whole genome shotgun (WGS) entry which is preliminary data.</text>
</comment>
<dbReference type="PANTHER" id="PTHR43685:SF2">
    <property type="entry name" value="GLYCOSYLTRANSFERASE 2-LIKE DOMAIN-CONTAINING PROTEIN"/>
    <property type="match status" value="1"/>
</dbReference>
<gene>
    <name evidence="2" type="ORF">ES711_14945</name>
</gene>
<dbReference type="GO" id="GO:0016740">
    <property type="term" value="F:transferase activity"/>
    <property type="evidence" value="ECO:0007669"/>
    <property type="project" value="UniProtKB-KW"/>
</dbReference>
<evidence type="ECO:0000313" key="3">
    <source>
        <dbReference type="Proteomes" id="UP000321734"/>
    </source>
</evidence>
<sequence length="333" mass="38863">MTFTLIICTYMRPNALLVLLNSVAVQTLYPNEILIVDGSLNSETEQILKEQPFKNLVYHKVDDQHSGLTKQRNYGISKVNRHSQVICFLDDDTKLNEAYFQEVITVFEKHNSVVGVGGVATNENRWQKVEKNTYYSKFKYYKLDGYVVEEGLRNRLRNYLYLQSEMLPNQMPEFSHGRTCGYPLNNKIYEVDLLIGMSFSFRASVFRYIQFSTYFEGYGLYEDADFSIRSQKYGKNVIVTSATLEHFHDSGGRPNMYKYGKMVIRNGWYVWRLKHPNPHLIANLKWHLVHFLLFSIRLMNVFTTTKRSEALNDAAGRFVGWLSLVFNKPKVTL</sequence>
<evidence type="ECO:0000259" key="1">
    <source>
        <dbReference type="Pfam" id="PF00535"/>
    </source>
</evidence>
<dbReference type="PANTHER" id="PTHR43685">
    <property type="entry name" value="GLYCOSYLTRANSFERASE"/>
    <property type="match status" value="1"/>
</dbReference>
<dbReference type="InterPro" id="IPR029044">
    <property type="entry name" value="Nucleotide-diphossugar_trans"/>
</dbReference>
<reference evidence="2 3" key="1">
    <citation type="submission" date="2019-08" db="EMBL/GenBank/DDBJ databases">
        <title>Genome sequence of Gelidibacter salicanalis IC162T.</title>
        <authorList>
            <person name="Bowman J.P."/>
        </authorList>
    </citation>
    <scope>NUCLEOTIDE SEQUENCE [LARGE SCALE GENOMIC DNA]</scope>
    <source>
        <strain evidence="2 3">IC162</strain>
    </source>
</reference>
<keyword evidence="2" id="KW-0808">Transferase</keyword>